<evidence type="ECO:0000313" key="3">
    <source>
        <dbReference type="Proteomes" id="UP000799757"/>
    </source>
</evidence>
<gene>
    <name evidence="2" type="ORF">K505DRAFT_231387</name>
</gene>
<dbReference type="OrthoDB" id="2157530at2759"/>
<accession>A0A6A6XST8</accession>
<protein>
    <submittedName>
        <fullName evidence="2">HET-domain-containing protein</fullName>
    </submittedName>
</protein>
<dbReference type="Proteomes" id="UP000799757">
    <property type="component" value="Unassembled WGS sequence"/>
</dbReference>
<dbReference type="InterPro" id="IPR010730">
    <property type="entry name" value="HET"/>
</dbReference>
<feature type="domain" description="Heterokaryon incompatibility" evidence="1">
    <location>
        <begin position="46"/>
        <end position="128"/>
    </location>
</feature>
<name>A0A6A6XST8_9PLEO</name>
<organism evidence="2 3">
    <name type="scientific">Melanomma pulvis-pyrius CBS 109.77</name>
    <dbReference type="NCBI Taxonomy" id="1314802"/>
    <lineage>
        <taxon>Eukaryota</taxon>
        <taxon>Fungi</taxon>
        <taxon>Dikarya</taxon>
        <taxon>Ascomycota</taxon>
        <taxon>Pezizomycotina</taxon>
        <taxon>Dothideomycetes</taxon>
        <taxon>Pleosporomycetidae</taxon>
        <taxon>Pleosporales</taxon>
        <taxon>Melanommataceae</taxon>
        <taxon>Melanomma</taxon>
    </lineage>
</organism>
<reference evidence="2" key="1">
    <citation type="journal article" date="2020" name="Stud. Mycol.">
        <title>101 Dothideomycetes genomes: a test case for predicting lifestyles and emergence of pathogens.</title>
        <authorList>
            <person name="Haridas S."/>
            <person name="Albert R."/>
            <person name="Binder M."/>
            <person name="Bloem J."/>
            <person name="Labutti K."/>
            <person name="Salamov A."/>
            <person name="Andreopoulos B."/>
            <person name="Baker S."/>
            <person name="Barry K."/>
            <person name="Bills G."/>
            <person name="Bluhm B."/>
            <person name="Cannon C."/>
            <person name="Castanera R."/>
            <person name="Culley D."/>
            <person name="Daum C."/>
            <person name="Ezra D."/>
            <person name="Gonzalez J."/>
            <person name="Henrissat B."/>
            <person name="Kuo A."/>
            <person name="Liang C."/>
            <person name="Lipzen A."/>
            <person name="Lutzoni F."/>
            <person name="Magnuson J."/>
            <person name="Mondo S."/>
            <person name="Nolan M."/>
            <person name="Ohm R."/>
            <person name="Pangilinan J."/>
            <person name="Park H.-J."/>
            <person name="Ramirez L."/>
            <person name="Alfaro M."/>
            <person name="Sun H."/>
            <person name="Tritt A."/>
            <person name="Yoshinaga Y."/>
            <person name="Zwiers L.-H."/>
            <person name="Turgeon B."/>
            <person name="Goodwin S."/>
            <person name="Spatafora J."/>
            <person name="Crous P."/>
            <person name="Grigoriev I."/>
        </authorList>
    </citation>
    <scope>NUCLEOTIDE SEQUENCE</scope>
    <source>
        <strain evidence="2">CBS 109.77</strain>
    </source>
</reference>
<evidence type="ECO:0000259" key="1">
    <source>
        <dbReference type="Pfam" id="PF06985"/>
    </source>
</evidence>
<evidence type="ECO:0000313" key="2">
    <source>
        <dbReference type="EMBL" id="KAF2799293.1"/>
    </source>
</evidence>
<dbReference type="InterPro" id="IPR052895">
    <property type="entry name" value="HetReg/Transcr_Mod"/>
</dbReference>
<dbReference type="Pfam" id="PF06985">
    <property type="entry name" value="HET"/>
    <property type="match status" value="1"/>
</dbReference>
<keyword evidence="3" id="KW-1185">Reference proteome</keyword>
<dbReference type="PANTHER" id="PTHR24148">
    <property type="entry name" value="ANKYRIN REPEAT DOMAIN-CONTAINING PROTEIN 39 HOMOLOG-RELATED"/>
    <property type="match status" value="1"/>
</dbReference>
<feature type="non-terminal residue" evidence="2">
    <location>
        <position position="128"/>
    </location>
</feature>
<dbReference type="EMBL" id="MU001767">
    <property type="protein sequence ID" value="KAF2799293.1"/>
    <property type="molecule type" value="Genomic_DNA"/>
</dbReference>
<dbReference type="PANTHER" id="PTHR24148:SF64">
    <property type="entry name" value="HETEROKARYON INCOMPATIBILITY DOMAIN-CONTAINING PROTEIN"/>
    <property type="match status" value="1"/>
</dbReference>
<sequence length="128" mass="14664">MANDFLYTILPSTRSIRLLRLYPGAGSDAIVTSMELIEDYSESPPYYALSYCWGDANDVVGLVCNGKTVQATKNLYNALHHFRQKGQYGLIWCDALCINQRDISERNQQISIMDKIYRRASRVYVWLG</sequence>
<dbReference type="AlphaFoldDB" id="A0A6A6XST8"/>
<proteinExistence type="predicted"/>